<dbReference type="AlphaFoldDB" id="A0A365UA03"/>
<feature type="compositionally biased region" description="Low complexity" evidence="1">
    <location>
        <begin position="48"/>
        <end position="64"/>
    </location>
</feature>
<evidence type="ECO:0000313" key="2">
    <source>
        <dbReference type="EMBL" id="RBI85794.1"/>
    </source>
</evidence>
<dbReference type="OrthoDB" id="7865311at2"/>
<protein>
    <submittedName>
        <fullName evidence="2">Uncharacterized protein</fullName>
    </submittedName>
</protein>
<reference evidence="2 3" key="1">
    <citation type="submission" date="2018-07" db="EMBL/GenBank/DDBJ databases">
        <title>Rhodosalinus sp. strain E84T genomic sequence and assembly.</title>
        <authorList>
            <person name="Liu Z.-W."/>
            <person name="Lu D.-C."/>
        </authorList>
    </citation>
    <scope>NUCLEOTIDE SEQUENCE [LARGE SCALE GENOMIC DNA]</scope>
    <source>
        <strain evidence="2 3">E84</strain>
    </source>
</reference>
<evidence type="ECO:0000256" key="1">
    <source>
        <dbReference type="SAM" id="MobiDB-lite"/>
    </source>
</evidence>
<name>A0A365UA03_9RHOB</name>
<feature type="region of interest" description="Disordered" evidence="1">
    <location>
        <begin position="48"/>
        <end position="89"/>
    </location>
</feature>
<gene>
    <name evidence="2" type="ORF">DRV85_08705</name>
</gene>
<dbReference type="Proteomes" id="UP000253370">
    <property type="component" value="Unassembled WGS sequence"/>
</dbReference>
<comment type="caution">
    <text evidence="2">The sequence shown here is derived from an EMBL/GenBank/DDBJ whole genome shotgun (WGS) entry which is preliminary data.</text>
</comment>
<dbReference type="RefSeq" id="WP_113289052.1">
    <property type="nucleotide sequence ID" value="NZ_QNTQ01000006.1"/>
</dbReference>
<accession>A0A365UA03</accession>
<organism evidence="2 3">
    <name type="scientific">Rhodosalinus halophilus</name>
    <dbReference type="NCBI Taxonomy" id="2259333"/>
    <lineage>
        <taxon>Bacteria</taxon>
        <taxon>Pseudomonadati</taxon>
        <taxon>Pseudomonadota</taxon>
        <taxon>Alphaproteobacteria</taxon>
        <taxon>Rhodobacterales</taxon>
        <taxon>Paracoccaceae</taxon>
        <taxon>Rhodosalinus</taxon>
    </lineage>
</organism>
<feature type="compositionally biased region" description="Low complexity" evidence="1">
    <location>
        <begin position="10"/>
        <end position="19"/>
    </location>
</feature>
<dbReference type="EMBL" id="QNTQ01000006">
    <property type="protein sequence ID" value="RBI85794.1"/>
    <property type="molecule type" value="Genomic_DNA"/>
</dbReference>
<evidence type="ECO:0000313" key="3">
    <source>
        <dbReference type="Proteomes" id="UP000253370"/>
    </source>
</evidence>
<proteinExistence type="predicted"/>
<feature type="region of interest" description="Disordered" evidence="1">
    <location>
        <begin position="1"/>
        <end position="21"/>
    </location>
</feature>
<sequence length="253" mass="27121">MSDVERLSEVEVAGEAGAARALPEQDKAGAGFFSRLFGARDAPASSVSEAGAAREAADPEAPATGGAGGGFLSRLFGGDTGGRPRTDGAAEVQDIAFGDRLAYGTIGRLCDVPNRRLGREIARFPERRPMYRLYDSDPGNTAPHAFYITGFSDGCVRQFTAALAMFGAPSTHEFLRYGQPAEVQPFSATDDAYESLKRQVCGARRGQPCGPRIDRLERNTAFVSIYERFGVNPIWKNLLLHDGQVLAVDIKSG</sequence>
<keyword evidence="3" id="KW-1185">Reference proteome</keyword>